<dbReference type="RefSeq" id="WP_131177204.1">
    <property type="nucleotide sequence ID" value="NZ_QJUM01000031.1"/>
</dbReference>
<dbReference type="Proteomes" id="UP000291334">
    <property type="component" value="Unassembled WGS sequence"/>
</dbReference>
<organism evidence="10 11">
    <name type="scientific">Phytopseudomonas dryadis</name>
    <dbReference type="NCBI Taxonomy" id="2487520"/>
    <lineage>
        <taxon>Bacteria</taxon>
        <taxon>Pseudomonadati</taxon>
        <taxon>Pseudomonadota</taxon>
        <taxon>Gammaproteobacteria</taxon>
        <taxon>Pseudomonadales</taxon>
        <taxon>Pseudomonadaceae</taxon>
        <taxon>Phytopseudomonas</taxon>
    </lineage>
</organism>
<evidence type="ECO:0000256" key="2">
    <source>
        <dbReference type="ARBA" id="ARBA00005186"/>
    </source>
</evidence>
<dbReference type="PROSITE" id="PS50005">
    <property type="entry name" value="TPR"/>
    <property type="match status" value="2"/>
</dbReference>
<dbReference type="InterPro" id="IPR019734">
    <property type="entry name" value="TPR_rpt"/>
</dbReference>
<reference evidence="10 11" key="1">
    <citation type="submission" date="2018-06" db="EMBL/GenBank/DDBJ databases">
        <title>Three novel Pseudomonas species isolated from symptomatic oak.</title>
        <authorList>
            <person name="Bueno-Gonzalez V."/>
            <person name="Brady C."/>
        </authorList>
    </citation>
    <scope>NUCLEOTIDE SEQUENCE [LARGE SCALE GENOMIC DNA]</scope>
    <source>
        <strain evidence="10 11">P26B</strain>
    </source>
</reference>
<proteinExistence type="predicted"/>
<evidence type="ECO:0000256" key="5">
    <source>
        <dbReference type="ARBA" id="ARBA00022803"/>
    </source>
</evidence>
<evidence type="ECO:0000256" key="6">
    <source>
        <dbReference type="ARBA" id="ARBA00022916"/>
    </source>
</evidence>
<dbReference type="Gene3D" id="1.25.40.10">
    <property type="entry name" value="Tetratricopeptide repeat domain"/>
    <property type="match status" value="4"/>
</dbReference>
<keyword evidence="11" id="KW-1185">Reference proteome</keyword>
<protein>
    <submittedName>
        <fullName evidence="10">Cellulose synthase</fullName>
    </submittedName>
</protein>
<feature type="compositionally biased region" description="Low complexity" evidence="8">
    <location>
        <begin position="982"/>
        <end position="994"/>
    </location>
</feature>
<dbReference type="InterPro" id="IPR008410">
    <property type="entry name" value="BCSC_C"/>
</dbReference>
<accession>A0ABY1Z3D6</accession>
<dbReference type="InterPro" id="IPR011990">
    <property type="entry name" value="TPR-like_helical_dom_sf"/>
</dbReference>
<dbReference type="Pfam" id="PF13432">
    <property type="entry name" value="TPR_16"/>
    <property type="match status" value="1"/>
</dbReference>
<dbReference type="PRINTS" id="PR01441">
    <property type="entry name" value="CELLSNTHASEC"/>
</dbReference>
<comment type="pathway">
    <text evidence="2">Glycan metabolism; bacterial cellulose biosynthesis.</text>
</comment>
<feature type="repeat" description="TPR" evidence="7">
    <location>
        <begin position="717"/>
        <end position="750"/>
    </location>
</feature>
<dbReference type="InterPro" id="IPR051012">
    <property type="entry name" value="CellSynth/LPSAsmb/PSIAsmb"/>
</dbReference>
<dbReference type="InterPro" id="IPR003921">
    <property type="entry name" value="Cell_synth_C"/>
</dbReference>
<dbReference type="PANTHER" id="PTHR45586">
    <property type="entry name" value="TPR REPEAT-CONTAINING PROTEIN PA4667"/>
    <property type="match status" value="1"/>
</dbReference>
<evidence type="ECO:0000256" key="1">
    <source>
        <dbReference type="ARBA" id="ARBA00003476"/>
    </source>
</evidence>
<evidence type="ECO:0000256" key="7">
    <source>
        <dbReference type="PROSITE-ProRule" id="PRU00339"/>
    </source>
</evidence>
<name>A0ABY1Z3D6_9GAMM</name>
<keyword evidence="6" id="KW-0135">Cellulose biosynthesis</keyword>
<comment type="function">
    <text evidence="1">Required for maximal bacterial cellulose synthesis.</text>
</comment>
<feature type="domain" description="Cellulose synthase operon C C-terminal" evidence="9">
    <location>
        <begin position="935"/>
        <end position="1274"/>
    </location>
</feature>
<dbReference type="PANTHER" id="PTHR45586:SF1">
    <property type="entry name" value="LIPOPOLYSACCHARIDE ASSEMBLY PROTEIN B"/>
    <property type="match status" value="1"/>
</dbReference>
<dbReference type="Pfam" id="PF14559">
    <property type="entry name" value="TPR_19"/>
    <property type="match status" value="4"/>
</dbReference>
<dbReference type="SUPFAM" id="SSF48452">
    <property type="entry name" value="TPR-like"/>
    <property type="match status" value="3"/>
</dbReference>
<evidence type="ECO:0000256" key="4">
    <source>
        <dbReference type="ARBA" id="ARBA00022737"/>
    </source>
</evidence>
<sequence length="1293" mass="139467">MFRYHALTIGLLAALTHGAGLAEAIDPQSLLIQQGHFWQAQDRPQRAAEAWNKVLQLDPRQPEALYGLGVIELEAKRTQKAGDYLSRLKALQPLPRQALQLEQDIALASAASQKQLEAARLLVDSGEREKAAVQYRKLLAGREPQGLIAREYYNNLAFTEGGWSEGRAGLERLVRERPDDSIVALFLAKHLARREDTRAEGIKALAELSRRVDIAGDADESRRLALTWMGAPNKAQAPLFEAFLKDHPEDEEIRALLAKGRAQGGTTWQRDPGLARGLKALEQGDRETAERELSARLKNSPNDADALGGLGVLRQQQNRLEDAEVLLTRATRQQGGAQWQSALDDVRYWSLLQRARASQAKGEPGLARSKIEQAVRLKPRETAGQAALADLQAGQGQFAEAEAGYRRLLVQSPNDPDARRGLISVLTQAGKSDEALRLIEALPKAEQAGIGDLGRLRAEQAMQRARLAEQRGDTVGQRAALEEALRNEPNNAWIRFALARLYVGMGSVQEARSLVDGLLVSQPDDPDALYTSALLSVELGEWPQAQATLARIPAAARTSEVNRLVGDVDFHLQLQQINDLAKSGRRQDARVFLARTEALAEGRPERLSALASAYADAGDPVRATAMLRDLLARSPRPEPGLTLRYAGILLQTEQDVEVSAILRDLQGLPLNPAERKQYDDLLFLYRVRQAEHLRERSDLVAAYDTLAPALAQRPQDGQAVSALARMYAASGNPGKALELYKPLLQREPDNAQLQIGAADMAAQVRDGAFAERALERALRLAPGDPDVLTTAARIYQNQGKSGKAAELLRKVVAQEQRQQSAAFAASAPASSVADNPFVGLAGQGARSAAAGQAWGIADALNPDVPGGTPQGAPTWQSAPATGMAANPFAAEPAAADPRAGMSVAARALDDILQERSAYVVQGVSVRSNDSESGLSRLTDIQAPFEVNFPVGDNRLAVRVTPVSLNAGSIGNEAAQRFGGGPAASAANPGASPGSQKDSGVGLALAFEDPSAGLKADLGTTPQGFLYSTLAGGVSLKRPVASNGDLHWSANISRRPVTDSLLSFAGARDARTGQSWGGVTANGGRAELSYDDSEAGVYVYGAWHRLLGNHVESNSRGEFGSGIYWYLQNETDQQLTAGLSMTGIAYDKNLGHYTYGHGGYFSPQTFFALGVPVSWSQRFDKLSYQLKGSVGVQFIDQDEADYFPGDASLQAAASSVLGRPATYGGESKTGLGYSLYGAAEYQFGPNFFMGGHLALDNAQDYRQWNSGMYLRYMFEEMSRPQIMPVNPYRSPYSN</sequence>
<evidence type="ECO:0000256" key="3">
    <source>
        <dbReference type="ARBA" id="ARBA00022729"/>
    </source>
</evidence>
<dbReference type="Pfam" id="PF05420">
    <property type="entry name" value="BCSC_C"/>
    <property type="match status" value="1"/>
</dbReference>
<keyword evidence="3" id="KW-0732">Signal</keyword>
<keyword evidence="5 7" id="KW-0802">TPR repeat</keyword>
<evidence type="ECO:0000256" key="8">
    <source>
        <dbReference type="SAM" id="MobiDB-lite"/>
    </source>
</evidence>
<comment type="caution">
    <text evidence="10">The sequence shown here is derived from an EMBL/GenBank/DDBJ whole genome shotgun (WGS) entry which is preliminary data.</text>
</comment>
<evidence type="ECO:0000259" key="9">
    <source>
        <dbReference type="Pfam" id="PF05420"/>
    </source>
</evidence>
<dbReference type="SMART" id="SM00028">
    <property type="entry name" value="TPR"/>
    <property type="match status" value="10"/>
</dbReference>
<evidence type="ECO:0000313" key="11">
    <source>
        <dbReference type="Proteomes" id="UP000291334"/>
    </source>
</evidence>
<feature type="region of interest" description="Disordered" evidence="8">
    <location>
        <begin position="978"/>
        <end position="1000"/>
    </location>
</feature>
<evidence type="ECO:0000313" key="10">
    <source>
        <dbReference type="EMBL" id="TBV01377.1"/>
    </source>
</evidence>
<gene>
    <name evidence="10" type="ORF">DNK34_21315</name>
</gene>
<feature type="repeat" description="TPR" evidence="7">
    <location>
        <begin position="28"/>
        <end position="61"/>
    </location>
</feature>
<keyword evidence="4" id="KW-0677">Repeat</keyword>
<dbReference type="EMBL" id="QJUM01000031">
    <property type="protein sequence ID" value="TBV01377.1"/>
    <property type="molecule type" value="Genomic_DNA"/>
</dbReference>